<dbReference type="PANTHER" id="PTHR23076:SF113">
    <property type="entry name" value="ATP-DEPENDENT ZINC METALLOPROTEASE FTSH 1, CHLOROPLASTIC-RELATED"/>
    <property type="match status" value="1"/>
</dbReference>
<feature type="binding site" evidence="15">
    <location>
        <position position="495"/>
    </location>
    <ligand>
        <name>Zn(2+)</name>
        <dbReference type="ChEBI" id="CHEBI:29105"/>
        <note>catalytic</note>
    </ligand>
</feature>
<keyword evidence="5 15" id="KW-0812">Transmembrane</keyword>
<dbReference type="AlphaFoldDB" id="A0A2A7MBH3"/>
<dbReference type="GO" id="GO:0005524">
    <property type="term" value="F:ATP binding"/>
    <property type="evidence" value="ECO:0007669"/>
    <property type="project" value="UniProtKB-UniRule"/>
</dbReference>
<evidence type="ECO:0000256" key="11">
    <source>
        <dbReference type="ARBA" id="ARBA00022989"/>
    </source>
</evidence>
<evidence type="ECO:0000256" key="12">
    <source>
        <dbReference type="ARBA" id="ARBA00023049"/>
    </source>
</evidence>
<dbReference type="RefSeq" id="WP_058293115.1">
    <property type="nucleotide sequence ID" value="NZ_CAKJVD010000007.1"/>
</dbReference>
<dbReference type="PANTHER" id="PTHR23076">
    <property type="entry name" value="METALLOPROTEASE M41 FTSH"/>
    <property type="match status" value="1"/>
</dbReference>
<keyword evidence="6 15" id="KW-0479">Metal-binding</keyword>
<organism evidence="19 20">
    <name type="scientific">Clostridium neonatale</name>
    <dbReference type="NCBI Taxonomy" id="137838"/>
    <lineage>
        <taxon>Bacteria</taxon>
        <taxon>Bacillati</taxon>
        <taxon>Bacillota</taxon>
        <taxon>Clostridia</taxon>
        <taxon>Eubacteriales</taxon>
        <taxon>Clostridiaceae</taxon>
        <taxon>Clostridium</taxon>
    </lineage>
</organism>
<dbReference type="GO" id="GO:0004176">
    <property type="term" value="F:ATP-dependent peptidase activity"/>
    <property type="evidence" value="ECO:0007669"/>
    <property type="project" value="InterPro"/>
</dbReference>
<comment type="cofactor">
    <cofactor evidence="15">
        <name>Zn(2+)</name>
        <dbReference type="ChEBI" id="CHEBI:29105"/>
    </cofactor>
    <text evidence="15">Binds 1 zinc ion per subunit.</text>
</comment>
<dbReference type="GeneID" id="68875443"/>
<keyword evidence="3 15" id="KW-1003">Cell membrane</keyword>
<dbReference type="EMBL" id="PDCJ01000006">
    <property type="protein sequence ID" value="PEG28930.1"/>
    <property type="molecule type" value="Genomic_DNA"/>
</dbReference>
<dbReference type="CDD" id="cd19501">
    <property type="entry name" value="RecA-like_FtsH"/>
    <property type="match status" value="1"/>
</dbReference>
<comment type="function">
    <text evidence="15">Acts as a processive, ATP-dependent zinc metallopeptidase for both cytoplasmic and membrane proteins. Plays a role in the quality control of integral membrane proteins.</text>
</comment>
<keyword evidence="7 15" id="KW-0547">Nucleotide-binding</keyword>
<evidence type="ECO:0000256" key="5">
    <source>
        <dbReference type="ARBA" id="ARBA00022692"/>
    </source>
</evidence>
<dbReference type="FunFam" id="1.10.8.60:FF:000001">
    <property type="entry name" value="ATP-dependent zinc metalloprotease FtsH"/>
    <property type="match status" value="1"/>
</dbReference>
<evidence type="ECO:0000256" key="9">
    <source>
        <dbReference type="ARBA" id="ARBA00022833"/>
    </source>
</evidence>
<dbReference type="SMART" id="SM00382">
    <property type="entry name" value="AAA"/>
    <property type="match status" value="1"/>
</dbReference>
<keyword evidence="4 15" id="KW-0645">Protease</keyword>
<evidence type="ECO:0000256" key="1">
    <source>
        <dbReference type="ARBA" id="ARBA00004370"/>
    </source>
</evidence>
<dbReference type="Pfam" id="PF01434">
    <property type="entry name" value="Peptidase_M41"/>
    <property type="match status" value="1"/>
</dbReference>
<evidence type="ECO:0000256" key="2">
    <source>
        <dbReference type="ARBA" id="ARBA00010044"/>
    </source>
</evidence>
<evidence type="ECO:0000256" key="16">
    <source>
        <dbReference type="RuleBase" id="RU003651"/>
    </source>
</evidence>
<comment type="similarity">
    <text evidence="14 15">In the central section; belongs to the AAA ATPase family.</text>
</comment>
<comment type="similarity">
    <text evidence="16">Belongs to the AAA ATPase family.</text>
</comment>
<evidence type="ECO:0000313" key="20">
    <source>
        <dbReference type="Proteomes" id="UP000220840"/>
    </source>
</evidence>
<dbReference type="Gene3D" id="1.20.58.760">
    <property type="entry name" value="Peptidase M41"/>
    <property type="match status" value="1"/>
</dbReference>
<dbReference type="InterPro" id="IPR011546">
    <property type="entry name" value="Pept_M41_FtsH_extracell"/>
</dbReference>
<evidence type="ECO:0000256" key="6">
    <source>
        <dbReference type="ARBA" id="ARBA00022723"/>
    </source>
</evidence>
<keyword evidence="9 15" id="KW-0862">Zinc</keyword>
<evidence type="ECO:0000256" key="15">
    <source>
        <dbReference type="HAMAP-Rule" id="MF_01458"/>
    </source>
</evidence>
<evidence type="ECO:0000313" key="19">
    <source>
        <dbReference type="EMBL" id="PEG28930.1"/>
    </source>
</evidence>
<dbReference type="PROSITE" id="PS00674">
    <property type="entry name" value="AAA"/>
    <property type="match status" value="1"/>
</dbReference>
<keyword evidence="13 15" id="KW-0472">Membrane</keyword>
<keyword evidence="8 15" id="KW-0378">Hydrolase</keyword>
<evidence type="ECO:0000256" key="13">
    <source>
        <dbReference type="ARBA" id="ARBA00023136"/>
    </source>
</evidence>
<evidence type="ECO:0000256" key="4">
    <source>
        <dbReference type="ARBA" id="ARBA00022670"/>
    </source>
</evidence>
<dbReference type="InterPro" id="IPR003593">
    <property type="entry name" value="AAA+_ATPase"/>
</dbReference>
<dbReference type="GO" id="GO:0051301">
    <property type="term" value="P:cell division"/>
    <property type="evidence" value="ECO:0007669"/>
    <property type="project" value="UniProtKB-KW"/>
</dbReference>
<evidence type="ECO:0000256" key="8">
    <source>
        <dbReference type="ARBA" id="ARBA00022801"/>
    </source>
</evidence>
<dbReference type="Proteomes" id="UP000220840">
    <property type="component" value="Unassembled WGS sequence"/>
</dbReference>
<gene>
    <name evidence="15 18" type="primary">ftsH</name>
    <name evidence="18" type="ORF">CNEO2_610005</name>
    <name evidence="19" type="ORF">CQ394_19945</name>
</gene>
<evidence type="ECO:0000256" key="10">
    <source>
        <dbReference type="ARBA" id="ARBA00022840"/>
    </source>
</evidence>
<dbReference type="FunFam" id="1.20.58.760:FF:000001">
    <property type="entry name" value="ATP-dependent zinc metalloprotease FtsH"/>
    <property type="match status" value="1"/>
</dbReference>
<dbReference type="InterPro" id="IPR005936">
    <property type="entry name" value="FtsH"/>
</dbReference>
<dbReference type="SUPFAM" id="SSF140990">
    <property type="entry name" value="FtsH protease domain-like"/>
    <property type="match status" value="1"/>
</dbReference>
<feature type="binding site" evidence="15">
    <location>
        <position position="423"/>
    </location>
    <ligand>
        <name>Zn(2+)</name>
        <dbReference type="ChEBI" id="CHEBI:29105"/>
        <note>catalytic</note>
    </ligand>
</feature>
<dbReference type="Proteomes" id="UP001189143">
    <property type="component" value="Unassembled WGS sequence"/>
</dbReference>
<evidence type="ECO:0000256" key="14">
    <source>
        <dbReference type="ARBA" id="ARBA00061570"/>
    </source>
</evidence>
<reference evidence="18" key="2">
    <citation type="submission" date="2022-10" db="EMBL/GenBank/DDBJ databases">
        <authorList>
            <person name="Aires J."/>
            <person name="Mesa V."/>
        </authorList>
    </citation>
    <scope>NUCLEOTIDE SEQUENCE</scope>
    <source>
        <strain evidence="18">Clostridium neonatale JD116</strain>
    </source>
</reference>
<dbReference type="EMBL" id="CAMTCP010000261">
    <property type="protein sequence ID" value="CAI3662433.1"/>
    <property type="molecule type" value="Genomic_DNA"/>
</dbReference>
<dbReference type="InterPro" id="IPR003959">
    <property type="entry name" value="ATPase_AAA_core"/>
</dbReference>
<dbReference type="Pfam" id="PF06480">
    <property type="entry name" value="FtsH_ext"/>
    <property type="match status" value="1"/>
</dbReference>
<dbReference type="Pfam" id="PF00004">
    <property type="entry name" value="AAA"/>
    <property type="match status" value="1"/>
</dbReference>
<feature type="domain" description="AAA+ ATPase" evidence="17">
    <location>
        <begin position="189"/>
        <end position="328"/>
    </location>
</feature>
<feature type="active site" evidence="15">
    <location>
        <position position="420"/>
    </location>
</feature>
<feature type="transmembrane region" description="Helical" evidence="15">
    <location>
        <begin position="7"/>
        <end position="25"/>
    </location>
</feature>
<dbReference type="InterPro" id="IPR027417">
    <property type="entry name" value="P-loop_NTPase"/>
</dbReference>
<sequence>MKKYSSTAVWTVCAIMLFLAAVMMWETGKPSTDIPFNIFSQKWNADEIDSIVVENNKIEGKTKDNKKFSTYAPDELLTSLMENHKNPNVIVEFRAPSNNATWLATLLPFVLLAIVIFMFFFIFTQQSQGGGSGRGVMNFGKSKAKMVTPESQTVTFSDVAGADEEKAELEEIVDFLKQPSRYIQMGARIPKGVLLVGPPGTGKTLLAKAIAGEAGVPFFSISGSDFVEMFVGVGASRVRSLFEEAKKNSPCIVFIDEIDAVGRQRGAGLGGGHDEREQTLNQLLVEMDGFGVNEGIIMIAATNRPDILDPALLRPGRFDRQIVVGAPDVKGREEILKVHTKKKPLEESVKLDVLAKRTPGFSGADLENLANEAALLAVRKDRKQISMDEMEEAITRVIAGPEKKSKVITEHDKKLTAYHEAGHAVVMRLLPNCDPVHEISIIPRGRAGGYTMHLPKEDTSYTSKNKLKDEMVGLLGGRVAEKLIMGDISTGAKNDIDRASNIARSMIMEYGMSDVIGTISYNAGQDEVFLGRDIGKGRNFSEELGAKIDKEIKKTIDEAYNKAIDLLSNNLNKLHAVAQALIEKEKLDAKEFEEIFANS</sequence>
<evidence type="ECO:0000256" key="3">
    <source>
        <dbReference type="ARBA" id="ARBA00022475"/>
    </source>
</evidence>
<dbReference type="Gene3D" id="3.30.720.210">
    <property type="match status" value="1"/>
</dbReference>
<dbReference type="Pfam" id="PF17862">
    <property type="entry name" value="AAA_lid_3"/>
    <property type="match status" value="1"/>
</dbReference>
<accession>A0A2A7MBH3</accession>
<dbReference type="SUPFAM" id="SSF52540">
    <property type="entry name" value="P-loop containing nucleoside triphosphate hydrolases"/>
    <property type="match status" value="1"/>
</dbReference>
<dbReference type="GO" id="GO:0005886">
    <property type="term" value="C:plasma membrane"/>
    <property type="evidence" value="ECO:0007669"/>
    <property type="project" value="UniProtKB-SubCell"/>
</dbReference>
<feature type="binding site" evidence="15">
    <location>
        <begin position="197"/>
        <end position="204"/>
    </location>
    <ligand>
        <name>ATP</name>
        <dbReference type="ChEBI" id="CHEBI:30616"/>
    </ligand>
</feature>
<dbReference type="OrthoDB" id="9809379at2"/>
<dbReference type="EC" id="3.4.24.-" evidence="15"/>
<name>A0A2A7MBH3_9CLOT</name>
<evidence type="ECO:0000259" key="17">
    <source>
        <dbReference type="SMART" id="SM00382"/>
    </source>
</evidence>
<dbReference type="HAMAP" id="MF_01458">
    <property type="entry name" value="FtsH"/>
    <property type="match status" value="1"/>
</dbReference>
<dbReference type="STRING" id="137838.GCA_001458595_00097"/>
<dbReference type="NCBIfam" id="TIGR01241">
    <property type="entry name" value="FtsH_fam"/>
    <property type="match status" value="1"/>
</dbReference>
<dbReference type="Gene3D" id="3.40.50.300">
    <property type="entry name" value="P-loop containing nucleotide triphosphate hydrolases"/>
    <property type="match status" value="1"/>
</dbReference>
<comment type="similarity">
    <text evidence="2 15">In the C-terminal section; belongs to the peptidase M41 family.</text>
</comment>
<dbReference type="GO" id="GO:0006508">
    <property type="term" value="P:proteolysis"/>
    <property type="evidence" value="ECO:0007669"/>
    <property type="project" value="UniProtKB-KW"/>
</dbReference>
<evidence type="ECO:0000256" key="7">
    <source>
        <dbReference type="ARBA" id="ARBA00022741"/>
    </source>
</evidence>
<proteinExistence type="inferred from homology"/>
<keyword evidence="12 15" id="KW-0482">Metalloprotease</keyword>
<dbReference type="GO" id="GO:0016887">
    <property type="term" value="F:ATP hydrolysis activity"/>
    <property type="evidence" value="ECO:0007669"/>
    <property type="project" value="UniProtKB-UniRule"/>
</dbReference>
<feature type="transmembrane region" description="Helical" evidence="15">
    <location>
        <begin position="102"/>
        <end position="124"/>
    </location>
</feature>
<dbReference type="GO" id="GO:0030163">
    <property type="term" value="P:protein catabolic process"/>
    <property type="evidence" value="ECO:0007669"/>
    <property type="project" value="UniProtKB-UniRule"/>
</dbReference>
<comment type="subunit">
    <text evidence="15">Homohexamer.</text>
</comment>
<evidence type="ECO:0000313" key="18">
    <source>
        <dbReference type="EMBL" id="CAI3662433.1"/>
    </source>
</evidence>
<keyword evidence="19" id="KW-0131">Cell cycle</keyword>
<dbReference type="GO" id="GO:0008270">
    <property type="term" value="F:zinc ion binding"/>
    <property type="evidence" value="ECO:0007669"/>
    <property type="project" value="UniProtKB-UniRule"/>
</dbReference>
<dbReference type="InterPro" id="IPR000642">
    <property type="entry name" value="Peptidase_M41"/>
</dbReference>
<keyword evidence="19" id="KW-0132">Cell division</keyword>
<dbReference type="FunFam" id="3.40.50.300:FF:000001">
    <property type="entry name" value="ATP-dependent zinc metalloprotease FtsH"/>
    <property type="match status" value="1"/>
</dbReference>
<dbReference type="InterPro" id="IPR037219">
    <property type="entry name" value="Peptidase_M41-like"/>
</dbReference>
<keyword evidence="11 15" id="KW-1133">Transmembrane helix</keyword>
<feature type="binding site" evidence="15">
    <location>
        <position position="419"/>
    </location>
    <ligand>
        <name>Zn(2+)</name>
        <dbReference type="ChEBI" id="CHEBI:29105"/>
        <note>catalytic</note>
    </ligand>
</feature>
<dbReference type="InterPro" id="IPR003960">
    <property type="entry name" value="ATPase_AAA_CS"/>
</dbReference>
<keyword evidence="10 15" id="KW-0067">ATP-binding</keyword>
<dbReference type="Gene3D" id="1.10.8.60">
    <property type="match status" value="1"/>
</dbReference>
<dbReference type="GO" id="GO:0004222">
    <property type="term" value="F:metalloendopeptidase activity"/>
    <property type="evidence" value="ECO:0007669"/>
    <property type="project" value="InterPro"/>
</dbReference>
<keyword evidence="20" id="KW-1185">Reference proteome</keyword>
<reference evidence="19 20" key="1">
    <citation type="submission" date="2017-10" db="EMBL/GenBank/DDBJ databases">
        <title>Effective Description of Clostridium neonatale sp. nov. linked to necrotizing enterocolitis in neonates and a clarification of species assignable to the genus Clostridium (Prazmowski 1880) emend. Lawson and Rainey 2016.</title>
        <authorList>
            <person name="Bernard K."/>
            <person name="Burdz T."/>
            <person name="Wiebe D."/>
            <person name="Balcewich B."/>
            <person name="Alfa M."/>
            <person name="Bernier A.-M."/>
        </authorList>
    </citation>
    <scope>NUCLEOTIDE SEQUENCE [LARGE SCALE GENOMIC DNA]</scope>
    <source>
        <strain evidence="19 20">LCDC99A005</strain>
    </source>
</reference>
<comment type="subcellular location">
    <subcellularLocation>
        <location evidence="15">Cell membrane</location>
        <topology evidence="15">Multi-pass membrane protein</topology>
        <orientation evidence="15">Cytoplasmic side</orientation>
    </subcellularLocation>
    <subcellularLocation>
        <location evidence="1">Membrane</location>
    </subcellularLocation>
</comment>
<dbReference type="InterPro" id="IPR041569">
    <property type="entry name" value="AAA_lid_3"/>
</dbReference>
<comment type="caution">
    <text evidence="19">The sequence shown here is derived from an EMBL/GenBank/DDBJ whole genome shotgun (WGS) entry which is preliminary data.</text>
</comment>
<protein>
    <recommendedName>
        <fullName evidence="15">ATP-dependent zinc metalloprotease FtsH</fullName>
        <ecNumber evidence="15">3.4.24.-</ecNumber>
    </recommendedName>
</protein>